<accession>A0ABW2BRS6</accession>
<reference evidence="3" key="1">
    <citation type="journal article" date="2019" name="Int. J. Syst. Evol. Microbiol.">
        <title>The Global Catalogue of Microorganisms (GCM) 10K type strain sequencing project: providing services to taxonomists for standard genome sequencing and annotation.</title>
        <authorList>
            <consortium name="The Broad Institute Genomics Platform"/>
            <consortium name="The Broad Institute Genome Sequencing Center for Infectious Disease"/>
            <person name="Wu L."/>
            <person name="Ma J."/>
        </authorList>
    </citation>
    <scope>NUCLEOTIDE SEQUENCE [LARGE SCALE GENOMIC DNA]</scope>
    <source>
        <strain evidence="3">CCUG 48316</strain>
    </source>
</reference>
<protein>
    <submittedName>
        <fullName evidence="2">Uncharacterized protein</fullName>
    </submittedName>
</protein>
<feature type="compositionally biased region" description="Polar residues" evidence="1">
    <location>
        <begin position="32"/>
        <end position="41"/>
    </location>
</feature>
<evidence type="ECO:0000256" key="1">
    <source>
        <dbReference type="SAM" id="MobiDB-lite"/>
    </source>
</evidence>
<comment type="caution">
    <text evidence="2">The sequence shown here is derived from an EMBL/GenBank/DDBJ whole genome shotgun (WGS) entry which is preliminary data.</text>
</comment>
<keyword evidence="3" id="KW-1185">Reference proteome</keyword>
<organism evidence="2 3">
    <name type="scientific">Methylobacterium komagatae</name>
    <dbReference type="NCBI Taxonomy" id="374425"/>
    <lineage>
        <taxon>Bacteria</taxon>
        <taxon>Pseudomonadati</taxon>
        <taxon>Pseudomonadota</taxon>
        <taxon>Alphaproteobacteria</taxon>
        <taxon>Hyphomicrobiales</taxon>
        <taxon>Methylobacteriaceae</taxon>
        <taxon>Methylobacterium</taxon>
    </lineage>
</organism>
<dbReference type="EMBL" id="JBHSWN010000001">
    <property type="protein sequence ID" value="MFC6792056.1"/>
    <property type="molecule type" value="Genomic_DNA"/>
</dbReference>
<feature type="region of interest" description="Disordered" evidence="1">
    <location>
        <begin position="30"/>
        <end position="52"/>
    </location>
</feature>
<sequence>MLATPVLASTNEGAVSSRGPRLDAWLRGVDPGTTSSIQPSQAAPAKPACPPERRVGTGAGFCMIN</sequence>
<gene>
    <name evidence="2" type="ORF">ACFQE0_22245</name>
</gene>
<evidence type="ECO:0000313" key="3">
    <source>
        <dbReference type="Proteomes" id="UP001596292"/>
    </source>
</evidence>
<name>A0ABW2BRS6_9HYPH</name>
<evidence type="ECO:0000313" key="2">
    <source>
        <dbReference type="EMBL" id="MFC6792056.1"/>
    </source>
</evidence>
<dbReference type="Proteomes" id="UP001596292">
    <property type="component" value="Unassembled WGS sequence"/>
</dbReference>
<proteinExistence type="predicted"/>